<comment type="cofactor">
    <cofactor evidence="1 8">
        <name>heme</name>
        <dbReference type="ChEBI" id="CHEBI:30413"/>
    </cofactor>
</comment>
<evidence type="ECO:0000256" key="8">
    <source>
        <dbReference type="PIRSR" id="PIRSR602401-1"/>
    </source>
</evidence>
<evidence type="ECO:0000256" key="2">
    <source>
        <dbReference type="ARBA" id="ARBA00010617"/>
    </source>
</evidence>
<dbReference type="PRINTS" id="PR00463">
    <property type="entry name" value="EP450I"/>
</dbReference>
<proteinExistence type="inferred from homology"/>
<feature type="non-terminal residue" evidence="10">
    <location>
        <position position="1"/>
    </location>
</feature>
<evidence type="ECO:0000256" key="7">
    <source>
        <dbReference type="ARBA" id="ARBA00023033"/>
    </source>
</evidence>
<dbReference type="GO" id="GO:0020037">
    <property type="term" value="F:heme binding"/>
    <property type="evidence" value="ECO:0007669"/>
    <property type="project" value="InterPro"/>
</dbReference>
<dbReference type="GO" id="GO:0005506">
    <property type="term" value="F:iron ion binding"/>
    <property type="evidence" value="ECO:0007669"/>
    <property type="project" value="InterPro"/>
</dbReference>
<dbReference type="GO" id="GO:0004497">
    <property type="term" value="F:monooxygenase activity"/>
    <property type="evidence" value="ECO:0007669"/>
    <property type="project" value="UniProtKB-KW"/>
</dbReference>
<dbReference type="AlphaFoldDB" id="A0A137PIY3"/>
<comment type="similarity">
    <text evidence="2 9">Belongs to the cytochrome P450 family.</text>
</comment>
<dbReference type="Gene3D" id="1.10.630.10">
    <property type="entry name" value="Cytochrome P450"/>
    <property type="match status" value="1"/>
</dbReference>
<organism evidence="10 11">
    <name type="scientific">Conidiobolus coronatus (strain ATCC 28846 / CBS 209.66 / NRRL 28638)</name>
    <name type="common">Delacroixia coronata</name>
    <dbReference type="NCBI Taxonomy" id="796925"/>
    <lineage>
        <taxon>Eukaryota</taxon>
        <taxon>Fungi</taxon>
        <taxon>Fungi incertae sedis</taxon>
        <taxon>Zoopagomycota</taxon>
        <taxon>Entomophthoromycotina</taxon>
        <taxon>Entomophthoromycetes</taxon>
        <taxon>Entomophthorales</taxon>
        <taxon>Ancylistaceae</taxon>
        <taxon>Conidiobolus</taxon>
    </lineage>
</organism>
<dbReference type="PROSITE" id="PS00086">
    <property type="entry name" value="CYTOCHROME_P450"/>
    <property type="match status" value="1"/>
</dbReference>
<dbReference type="EMBL" id="KQ964419">
    <property type="protein sequence ID" value="KXN74930.1"/>
    <property type="molecule type" value="Genomic_DNA"/>
</dbReference>
<dbReference type="InterPro" id="IPR036396">
    <property type="entry name" value="Cyt_P450_sf"/>
</dbReference>
<evidence type="ECO:0000256" key="1">
    <source>
        <dbReference type="ARBA" id="ARBA00001971"/>
    </source>
</evidence>
<feature type="binding site" description="axial binding residue" evidence="8">
    <location>
        <position position="158"/>
    </location>
    <ligand>
        <name>heme</name>
        <dbReference type="ChEBI" id="CHEBI:30413"/>
    </ligand>
    <ligandPart>
        <name>Fe</name>
        <dbReference type="ChEBI" id="CHEBI:18248"/>
    </ligandPart>
</feature>
<evidence type="ECO:0000256" key="3">
    <source>
        <dbReference type="ARBA" id="ARBA00022617"/>
    </source>
</evidence>
<dbReference type="PANTHER" id="PTHR24292">
    <property type="entry name" value="CYTOCHROME P450"/>
    <property type="match status" value="1"/>
</dbReference>
<dbReference type="PANTHER" id="PTHR24292:SF54">
    <property type="entry name" value="CYP9F3-RELATED"/>
    <property type="match status" value="1"/>
</dbReference>
<dbReference type="Proteomes" id="UP000070444">
    <property type="component" value="Unassembled WGS sequence"/>
</dbReference>
<dbReference type="OMA" id="TCLMSIY"/>
<evidence type="ECO:0000256" key="5">
    <source>
        <dbReference type="ARBA" id="ARBA00023002"/>
    </source>
</evidence>
<dbReference type="STRING" id="796925.A0A137PIY3"/>
<dbReference type="InterPro" id="IPR001128">
    <property type="entry name" value="Cyt_P450"/>
</dbReference>
<dbReference type="InterPro" id="IPR017972">
    <property type="entry name" value="Cyt_P450_CS"/>
</dbReference>
<keyword evidence="6 8" id="KW-0408">Iron</keyword>
<keyword evidence="11" id="KW-1185">Reference proteome</keyword>
<dbReference type="InterPro" id="IPR002401">
    <property type="entry name" value="Cyt_P450_E_grp-I"/>
</dbReference>
<keyword evidence="3 8" id="KW-0349">Heme</keyword>
<accession>A0A137PIY3</accession>
<evidence type="ECO:0000256" key="6">
    <source>
        <dbReference type="ARBA" id="ARBA00023004"/>
    </source>
</evidence>
<evidence type="ECO:0000313" key="11">
    <source>
        <dbReference type="Proteomes" id="UP000070444"/>
    </source>
</evidence>
<evidence type="ECO:0000256" key="9">
    <source>
        <dbReference type="RuleBase" id="RU000461"/>
    </source>
</evidence>
<dbReference type="Pfam" id="PF00067">
    <property type="entry name" value="p450"/>
    <property type="match status" value="1"/>
</dbReference>
<reference evidence="10 11" key="1">
    <citation type="journal article" date="2015" name="Genome Biol. Evol.">
        <title>Phylogenomic analyses indicate that early fungi evolved digesting cell walls of algal ancestors of land plants.</title>
        <authorList>
            <person name="Chang Y."/>
            <person name="Wang S."/>
            <person name="Sekimoto S."/>
            <person name="Aerts A.L."/>
            <person name="Choi C."/>
            <person name="Clum A."/>
            <person name="LaButti K.M."/>
            <person name="Lindquist E.A."/>
            <person name="Yee Ngan C."/>
            <person name="Ohm R.A."/>
            <person name="Salamov A.A."/>
            <person name="Grigoriev I.V."/>
            <person name="Spatafora J.W."/>
            <person name="Berbee M.L."/>
        </authorList>
    </citation>
    <scope>NUCLEOTIDE SEQUENCE [LARGE SCALE GENOMIC DNA]</scope>
    <source>
        <strain evidence="10 11">NRRL 28638</strain>
    </source>
</reference>
<dbReference type="PRINTS" id="PR00385">
    <property type="entry name" value="P450"/>
</dbReference>
<dbReference type="GO" id="GO:0016705">
    <property type="term" value="F:oxidoreductase activity, acting on paired donors, with incorporation or reduction of molecular oxygen"/>
    <property type="evidence" value="ECO:0007669"/>
    <property type="project" value="InterPro"/>
</dbReference>
<evidence type="ECO:0000256" key="4">
    <source>
        <dbReference type="ARBA" id="ARBA00022723"/>
    </source>
</evidence>
<evidence type="ECO:0000313" key="10">
    <source>
        <dbReference type="EMBL" id="KXN74930.1"/>
    </source>
</evidence>
<keyword evidence="4 8" id="KW-0479">Metal-binding</keyword>
<dbReference type="SUPFAM" id="SSF48264">
    <property type="entry name" value="Cytochrome P450"/>
    <property type="match status" value="1"/>
</dbReference>
<sequence length="183" mass="20976">LTDKELINNLNIFFIAGHDTTANTLSYAMYHLAKNQHVQDKLRAEIYSTLQVDPNTKDLVIPTSEQLKSMNYLACFIKEVMRITPAVLQVNRELQSDYTIPTDKVVLPKGTQVMLSIYSIQHDPKIYPKPEEFDPERFLVGKYDTDIYMPFGGGTRMCVGMNFSLMEQKVYLSLLLQKFTLGI</sequence>
<dbReference type="OrthoDB" id="1470350at2759"/>
<dbReference type="InterPro" id="IPR050476">
    <property type="entry name" value="Insect_CytP450_Detox"/>
</dbReference>
<keyword evidence="5 9" id="KW-0560">Oxidoreductase</keyword>
<keyword evidence="7 9" id="KW-0503">Monooxygenase</keyword>
<name>A0A137PIY3_CONC2</name>
<feature type="non-terminal residue" evidence="10">
    <location>
        <position position="183"/>
    </location>
</feature>
<protein>
    <submittedName>
        <fullName evidence="10">Cytochrome P450</fullName>
    </submittedName>
</protein>
<gene>
    <name evidence="10" type="ORF">CONCODRAFT_26325</name>
</gene>